<feature type="domain" description="Glucose-methanol-choline oxidoreductase N-terminal" evidence="7">
    <location>
        <begin position="318"/>
        <end position="332"/>
    </location>
</feature>
<dbReference type="PROSITE" id="PS00624">
    <property type="entry name" value="GMC_OXRED_2"/>
    <property type="match status" value="1"/>
</dbReference>
<comment type="caution">
    <text evidence="8">The sequence shown here is derived from an EMBL/GenBank/DDBJ whole genome shotgun (WGS) entry which is preliminary data.</text>
</comment>
<name>A0A9Q0MM20_9DIPT</name>
<evidence type="ECO:0000256" key="2">
    <source>
        <dbReference type="PIRSR" id="PIRSR000137-1"/>
    </source>
</evidence>
<dbReference type="InterPro" id="IPR012132">
    <property type="entry name" value="GMC_OxRdtase"/>
</dbReference>
<dbReference type="InterPro" id="IPR036188">
    <property type="entry name" value="FAD/NAD-bd_sf"/>
</dbReference>
<keyword evidence="5" id="KW-0732">Signal</keyword>
<dbReference type="Proteomes" id="UP001151699">
    <property type="component" value="Unassembled WGS sequence"/>
</dbReference>
<comment type="similarity">
    <text evidence="1 4">Belongs to the GMC oxidoreductase family.</text>
</comment>
<dbReference type="EMBL" id="WJQU01001617">
    <property type="protein sequence ID" value="KAJ6633855.1"/>
    <property type="molecule type" value="Genomic_DNA"/>
</dbReference>
<evidence type="ECO:0000313" key="8">
    <source>
        <dbReference type="EMBL" id="KAJ6633855.1"/>
    </source>
</evidence>
<dbReference type="SUPFAM" id="SSF54373">
    <property type="entry name" value="FAD-linked reductases, C-terminal domain"/>
    <property type="match status" value="1"/>
</dbReference>
<dbReference type="InterPro" id="IPR000172">
    <property type="entry name" value="GMC_OxRdtase_N"/>
</dbReference>
<dbReference type="SUPFAM" id="SSF51905">
    <property type="entry name" value="FAD/NAD(P)-binding domain"/>
    <property type="match status" value="1"/>
</dbReference>
<evidence type="ECO:0000256" key="1">
    <source>
        <dbReference type="ARBA" id="ARBA00010790"/>
    </source>
</evidence>
<dbReference type="GO" id="GO:0016614">
    <property type="term" value="F:oxidoreductase activity, acting on CH-OH group of donors"/>
    <property type="evidence" value="ECO:0007669"/>
    <property type="project" value="InterPro"/>
</dbReference>
<dbReference type="GO" id="GO:0050660">
    <property type="term" value="F:flavin adenine dinucleotide binding"/>
    <property type="evidence" value="ECO:0007669"/>
    <property type="project" value="InterPro"/>
</dbReference>
<comment type="cofactor">
    <cofactor evidence="3">
        <name>FAD</name>
        <dbReference type="ChEBI" id="CHEBI:57692"/>
    </cofactor>
</comment>
<evidence type="ECO:0000256" key="3">
    <source>
        <dbReference type="PIRSR" id="PIRSR000137-2"/>
    </source>
</evidence>
<feature type="active site" description="Proton acceptor" evidence="2">
    <location>
        <position position="602"/>
    </location>
</feature>
<dbReference type="AlphaFoldDB" id="A0A9Q0MM20"/>
<dbReference type="PANTHER" id="PTHR11552:SF208">
    <property type="entry name" value="RE36204P-RELATED"/>
    <property type="match status" value="1"/>
</dbReference>
<evidence type="ECO:0000259" key="7">
    <source>
        <dbReference type="PROSITE" id="PS00624"/>
    </source>
</evidence>
<dbReference type="PANTHER" id="PTHR11552">
    <property type="entry name" value="GLUCOSE-METHANOL-CHOLINE GMC OXIDOREDUCTASE"/>
    <property type="match status" value="1"/>
</dbReference>
<gene>
    <name evidence="8" type="primary">Gld_10</name>
    <name evidence="8" type="ORF">Bhyg_16826</name>
</gene>
<accession>A0A9Q0MM20</accession>
<proteinExistence type="inferred from homology"/>
<reference evidence="8" key="1">
    <citation type="submission" date="2022-07" db="EMBL/GenBank/DDBJ databases">
        <authorList>
            <person name="Trinca V."/>
            <person name="Uliana J.V.C."/>
            <person name="Torres T.T."/>
            <person name="Ward R.J."/>
            <person name="Monesi N."/>
        </authorList>
    </citation>
    <scope>NUCLEOTIDE SEQUENCE</scope>
    <source>
        <strain evidence="8">HSMRA1968</strain>
        <tissue evidence="8">Whole embryos</tissue>
    </source>
</reference>
<feature type="binding site" evidence="3">
    <location>
        <position position="281"/>
    </location>
    <ligand>
        <name>FAD</name>
        <dbReference type="ChEBI" id="CHEBI:57692"/>
    </ligand>
</feature>
<feature type="signal peptide" evidence="5">
    <location>
        <begin position="1"/>
        <end position="18"/>
    </location>
</feature>
<keyword evidence="4" id="KW-0285">Flavoprotein</keyword>
<dbReference type="Pfam" id="PF05199">
    <property type="entry name" value="GMC_oxred_C"/>
    <property type="match status" value="1"/>
</dbReference>
<sequence>MWKFVFIWCAILVVCCNGLLSYAFNEAVKNYLYQINVGPPDRYGQYGYSNKFNARKPTLQQYDFIIVGSGPAGCVLANRLSEQSRWKVLLLEAGEPETFLHKIPLFAAFFQSTASNWGYVAERNDGFCWGMDDQKCGFPRGKSLGGTSSINYMIYNRGNPRDFNRWVEAGNYGWSYEEVLPYFLKSEGANLRGKENSPYHNHTGPLSVEDVPYKSKLVRGFVKGSKQMGHKEIDYNGETQVGVSYAQANTFHGRRESAASAFIEPILHSRRNLNVVTSARVTKVLINPKTKTAYGVEYVKNKRKYQVFCEKEVILSAGSFNSPQLLMLSGIGIKEQLNRINVSIVQELPVGRNMYDHISHFGPTFTVNTTGQSLNANQIQIPQVKQFLNGHGIMTTIGGVEALNLIKTKNSKEPMDFPDIELIFVPGSVASDQGSGLRKGLRMTEALYEQVYKPLDGIDHWSVMVMLFHPKSKGYLELKDNNPFHWPRFYPNYFDDEDDVETILEGIKETIRIANSPAMQKLGTKIYDVPLPNCRDLIFGTDDYWRCSIRTLSCTLHHQVGTCKMGPVGDPTAVVDPELRVHGVNRLRVVDVSIVPNPTTSHTAATSYMIGEKASDMIKATWETHRS</sequence>
<dbReference type="PROSITE" id="PS00623">
    <property type="entry name" value="GMC_OXRED_1"/>
    <property type="match status" value="1"/>
</dbReference>
<evidence type="ECO:0000256" key="5">
    <source>
        <dbReference type="SAM" id="SignalP"/>
    </source>
</evidence>
<protein>
    <submittedName>
        <fullName evidence="8">Glucose dehydrogenase [FAD, quinone]</fullName>
    </submittedName>
</protein>
<feature type="chain" id="PRO_5040373168" evidence="5">
    <location>
        <begin position="19"/>
        <end position="627"/>
    </location>
</feature>
<feature type="binding site" evidence="3">
    <location>
        <position position="147"/>
    </location>
    <ligand>
        <name>FAD</name>
        <dbReference type="ChEBI" id="CHEBI:57692"/>
    </ligand>
</feature>
<dbReference type="PIRSF" id="PIRSF000137">
    <property type="entry name" value="Alcohol_oxidase"/>
    <property type="match status" value="1"/>
</dbReference>
<evidence type="ECO:0000259" key="6">
    <source>
        <dbReference type="PROSITE" id="PS00623"/>
    </source>
</evidence>
<dbReference type="Pfam" id="PF00732">
    <property type="entry name" value="GMC_oxred_N"/>
    <property type="match status" value="1"/>
</dbReference>
<feature type="domain" description="Glucose-methanol-choline oxidoreductase N-terminal" evidence="6">
    <location>
        <begin position="141"/>
        <end position="164"/>
    </location>
</feature>
<keyword evidence="9" id="KW-1185">Reference proteome</keyword>
<dbReference type="OrthoDB" id="269227at2759"/>
<dbReference type="Gene3D" id="3.50.50.60">
    <property type="entry name" value="FAD/NAD(P)-binding domain"/>
    <property type="match status" value="1"/>
</dbReference>
<dbReference type="Gene3D" id="3.30.560.10">
    <property type="entry name" value="Glucose Oxidase, domain 3"/>
    <property type="match status" value="1"/>
</dbReference>
<keyword evidence="3 4" id="KW-0274">FAD</keyword>
<evidence type="ECO:0000313" key="9">
    <source>
        <dbReference type="Proteomes" id="UP001151699"/>
    </source>
</evidence>
<feature type="active site" description="Proton donor" evidence="2">
    <location>
        <position position="558"/>
    </location>
</feature>
<organism evidence="8 9">
    <name type="scientific">Pseudolycoriella hygida</name>
    <dbReference type="NCBI Taxonomy" id="35572"/>
    <lineage>
        <taxon>Eukaryota</taxon>
        <taxon>Metazoa</taxon>
        <taxon>Ecdysozoa</taxon>
        <taxon>Arthropoda</taxon>
        <taxon>Hexapoda</taxon>
        <taxon>Insecta</taxon>
        <taxon>Pterygota</taxon>
        <taxon>Neoptera</taxon>
        <taxon>Endopterygota</taxon>
        <taxon>Diptera</taxon>
        <taxon>Nematocera</taxon>
        <taxon>Sciaroidea</taxon>
        <taxon>Sciaridae</taxon>
        <taxon>Pseudolycoriella</taxon>
    </lineage>
</organism>
<dbReference type="InterPro" id="IPR007867">
    <property type="entry name" value="GMC_OxRtase_C"/>
</dbReference>
<evidence type="ECO:0000256" key="4">
    <source>
        <dbReference type="RuleBase" id="RU003968"/>
    </source>
</evidence>